<evidence type="ECO:0000313" key="1">
    <source>
        <dbReference type="EnsemblMetazoa" id="CLYHEMP016484.1"/>
    </source>
</evidence>
<dbReference type="Proteomes" id="UP000594262">
    <property type="component" value="Unplaced"/>
</dbReference>
<organism evidence="1 2">
    <name type="scientific">Clytia hemisphaerica</name>
    <dbReference type="NCBI Taxonomy" id="252671"/>
    <lineage>
        <taxon>Eukaryota</taxon>
        <taxon>Metazoa</taxon>
        <taxon>Cnidaria</taxon>
        <taxon>Hydrozoa</taxon>
        <taxon>Hydroidolina</taxon>
        <taxon>Leptothecata</taxon>
        <taxon>Obeliida</taxon>
        <taxon>Clytiidae</taxon>
        <taxon>Clytia</taxon>
    </lineage>
</organism>
<dbReference type="AlphaFoldDB" id="A0A7M5X1S2"/>
<reference evidence="1" key="1">
    <citation type="submission" date="2021-01" db="UniProtKB">
        <authorList>
            <consortium name="EnsemblMetazoa"/>
        </authorList>
    </citation>
    <scope>IDENTIFICATION</scope>
</reference>
<proteinExistence type="predicted"/>
<accession>A0A7M5X1S2</accession>
<sequence>ENIKDGKDFSVWANRDAYTMFHDLNGMRYSQQQTVTGSDNQTEIRTSVFYQYSHNKPRKDHLASVLKRHLKKMGASSVEIIEQYPWKYFTRFSEPQLLSGAIWKVLELQGKRNMWFVGASVSFESVKSVVEYNQLLVDRMTETNN</sequence>
<protein>
    <submittedName>
        <fullName evidence="1">Uncharacterized protein</fullName>
    </submittedName>
</protein>
<dbReference type="EnsemblMetazoa" id="CLYHEMT016484.1">
    <property type="protein sequence ID" value="CLYHEMP016484.1"/>
    <property type="gene ID" value="CLYHEMG016484"/>
</dbReference>
<evidence type="ECO:0000313" key="2">
    <source>
        <dbReference type="Proteomes" id="UP000594262"/>
    </source>
</evidence>
<keyword evidence="2" id="KW-1185">Reference proteome</keyword>
<name>A0A7M5X1S2_9CNID</name>
<dbReference type="OrthoDB" id="5046242at2759"/>
<dbReference type="Gene3D" id="3.50.50.60">
    <property type="entry name" value="FAD/NAD(P)-binding domain"/>
    <property type="match status" value="1"/>
</dbReference>
<dbReference type="InterPro" id="IPR036188">
    <property type="entry name" value="FAD/NAD-bd_sf"/>
</dbReference>